<dbReference type="InterPro" id="IPR004358">
    <property type="entry name" value="Sig_transdc_His_kin-like_C"/>
</dbReference>
<dbReference type="Pfam" id="PF00512">
    <property type="entry name" value="HisKA"/>
    <property type="match status" value="1"/>
</dbReference>
<sequence length="440" mass="51430">MLEWNENYSIGILIFGILVAITWLLLFFVFNYRKILQDKTKLETTLTEKQEKIKILSEELAMQLEYEVAKRIHSDHLSEYLFENSLNPIVIAKYSKAERFEILKYNQSALEILNIKAMKECFLELFGGLESQNFVLSKINEALEHKKKQNFKTIIKNERKNLPVIVSVHAFVYEGKKALYFAFVDISEIVELEQKLRNRQAMLIQKSKMEEMGKMLGNIAHQWKQPLNSLYLLCQNLKEMRQYGELDEERFEKYIKIMSEQIRFMSKTIDEFREFFRPSKDMERFGAYEAIKNILELFYQLIDKRITIELNIDEKASILASKNEFQQIIVVLLDNAIDAIKARFLKNEIDEGKIVISCDKDQKNKLCFLKIRDNGGGISEEIGKKIFESYFTTKENGSGIGLAMVFVILEKMGGSISYSNCKDGVEFQIKMPFARDDINL</sequence>
<evidence type="ECO:0000256" key="8">
    <source>
        <dbReference type="ARBA" id="ARBA00023012"/>
    </source>
</evidence>
<dbReference type="InterPro" id="IPR005467">
    <property type="entry name" value="His_kinase_dom"/>
</dbReference>
<accession>A0ABT0TS77</accession>
<keyword evidence="4" id="KW-0808">Transferase</keyword>
<reference evidence="11" key="1">
    <citation type="submission" date="2022-06" db="EMBL/GenBank/DDBJ databases">
        <title>Helicobacter colisuis sp. nov.</title>
        <authorList>
            <person name="Papic B."/>
            <person name="Gruntar I."/>
        </authorList>
    </citation>
    <scope>NUCLEOTIDE SEQUENCE</scope>
    <source>
        <strain evidence="11">11154-15</strain>
    </source>
</reference>
<evidence type="ECO:0000313" key="12">
    <source>
        <dbReference type="Proteomes" id="UP001057522"/>
    </source>
</evidence>
<dbReference type="SMART" id="SM00387">
    <property type="entry name" value="HATPase_c"/>
    <property type="match status" value="1"/>
</dbReference>
<dbReference type="SMART" id="SM00388">
    <property type="entry name" value="HisKA"/>
    <property type="match status" value="1"/>
</dbReference>
<dbReference type="InterPro" id="IPR003594">
    <property type="entry name" value="HATPase_dom"/>
</dbReference>
<evidence type="ECO:0000256" key="6">
    <source>
        <dbReference type="ARBA" id="ARBA00022777"/>
    </source>
</evidence>
<evidence type="ECO:0000259" key="10">
    <source>
        <dbReference type="PROSITE" id="PS50109"/>
    </source>
</evidence>
<evidence type="ECO:0000256" key="9">
    <source>
        <dbReference type="SAM" id="Phobius"/>
    </source>
</evidence>
<dbReference type="SUPFAM" id="SSF55874">
    <property type="entry name" value="ATPase domain of HSP90 chaperone/DNA topoisomerase II/histidine kinase"/>
    <property type="match status" value="1"/>
</dbReference>
<keyword evidence="9" id="KW-0472">Membrane</keyword>
<gene>
    <name evidence="11" type="ORF">NCR95_01090</name>
</gene>
<dbReference type="PANTHER" id="PTHR43065:SF10">
    <property type="entry name" value="PEROXIDE STRESS-ACTIVATED HISTIDINE KINASE MAK3"/>
    <property type="match status" value="1"/>
</dbReference>
<dbReference type="GO" id="GO:0005524">
    <property type="term" value="F:ATP binding"/>
    <property type="evidence" value="ECO:0007669"/>
    <property type="project" value="UniProtKB-KW"/>
</dbReference>
<dbReference type="EC" id="2.7.13.3" evidence="2"/>
<keyword evidence="12" id="KW-1185">Reference proteome</keyword>
<proteinExistence type="predicted"/>
<dbReference type="InterPro" id="IPR036097">
    <property type="entry name" value="HisK_dim/P_sf"/>
</dbReference>
<evidence type="ECO:0000256" key="2">
    <source>
        <dbReference type="ARBA" id="ARBA00012438"/>
    </source>
</evidence>
<evidence type="ECO:0000313" key="11">
    <source>
        <dbReference type="EMBL" id="MCL9818780.1"/>
    </source>
</evidence>
<keyword evidence="9" id="KW-0812">Transmembrane</keyword>
<dbReference type="PROSITE" id="PS50109">
    <property type="entry name" value="HIS_KIN"/>
    <property type="match status" value="1"/>
</dbReference>
<comment type="catalytic activity">
    <reaction evidence="1">
        <text>ATP + protein L-histidine = ADP + protein N-phospho-L-histidine.</text>
        <dbReference type="EC" id="2.7.13.3"/>
    </reaction>
</comment>
<evidence type="ECO:0000256" key="5">
    <source>
        <dbReference type="ARBA" id="ARBA00022741"/>
    </source>
</evidence>
<dbReference type="InterPro" id="IPR036890">
    <property type="entry name" value="HATPase_C_sf"/>
</dbReference>
<dbReference type="Pfam" id="PF02518">
    <property type="entry name" value="HATPase_c"/>
    <property type="match status" value="1"/>
</dbReference>
<evidence type="ECO:0000256" key="7">
    <source>
        <dbReference type="ARBA" id="ARBA00022840"/>
    </source>
</evidence>
<protein>
    <recommendedName>
        <fullName evidence="2">histidine kinase</fullName>
        <ecNumber evidence="2">2.7.13.3</ecNumber>
    </recommendedName>
</protein>
<feature type="domain" description="Histidine kinase" evidence="10">
    <location>
        <begin position="218"/>
        <end position="435"/>
    </location>
</feature>
<dbReference type="InterPro" id="IPR003661">
    <property type="entry name" value="HisK_dim/P_dom"/>
</dbReference>
<feature type="transmembrane region" description="Helical" evidence="9">
    <location>
        <begin position="12"/>
        <end position="32"/>
    </location>
</feature>
<keyword evidence="7 11" id="KW-0067">ATP-binding</keyword>
<evidence type="ECO:0000256" key="1">
    <source>
        <dbReference type="ARBA" id="ARBA00000085"/>
    </source>
</evidence>
<dbReference type="PRINTS" id="PR00344">
    <property type="entry name" value="BCTRLSENSOR"/>
</dbReference>
<keyword evidence="5" id="KW-0547">Nucleotide-binding</keyword>
<dbReference type="PANTHER" id="PTHR43065">
    <property type="entry name" value="SENSOR HISTIDINE KINASE"/>
    <property type="match status" value="1"/>
</dbReference>
<comment type="caution">
    <text evidence="11">The sequence shown here is derived from an EMBL/GenBank/DDBJ whole genome shotgun (WGS) entry which is preliminary data.</text>
</comment>
<keyword evidence="8" id="KW-0902">Two-component regulatory system</keyword>
<keyword evidence="9" id="KW-1133">Transmembrane helix</keyword>
<dbReference type="Gene3D" id="1.10.287.130">
    <property type="match status" value="1"/>
</dbReference>
<keyword evidence="3" id="KW-0597">Phosphoprotein</keyword>
<dbReference type="SUPFAM" id="SSF47384">
    <property type="entry name" value="Homodimeric domain of signal transducing histidine kinase"/>
    <property type="match status" value="1"/>
</dbReference>
<dbReference type="CDD" id="cd00082">
    <property type="entry name" value="HisKA"/>
    <property type="match status" value="1"/>
</dbReference>
<evidence type="ECO:0000256" key="3">
    <source>
        <dbReference type="ARBA" id="ARBA00022553"/>
    </source>
</evidence>
<dbReference type="RefSeq" id="WP_250603294.1">
    <property type="nucleotide sequence ID" value="NZ_JAMOKX010000001.1"/>
</dbReference>
<dbReference type="Gene3D" id="3.30.565.10">
    <property type="entry name" value="Histidine kinase-like ATPase, C-terminal domain"/>
    <property type="match status" value="1"/>
</dbReference>
<organism evidence="11 12">
    <name type="scientific">Helicobacter colisuis</name>
    <dbReference type="NCBI Taxonomy" id="2949739"/>
    <lineage>
        <taxon>Bacteria</taxon>
        <taxon>Pseudomonadati</taxon>
        <taxon>Campylobacterota</taxon>
        <taxon>Epsilonproteobacteria</taxon>
        <taxon>Campylobacterales</taxon>
        <taxon>Helicobacteraceae</taxon>
        <taxon>Helicobacter</taxon>
    </lineage>
</organism>
<dbReference type="Proteomes" id="UP001057522">
    <property type="component" value="Unassembled WGS sequence"/>
</dbReference>
<name>A0ABT0TS77_9HELI</name>
<dbReference type="CDD" id="cd00075">
    <property type="entry name" value="HATPase"/>
    <property type="match status" value="1"/>
</dbReference>
<evidence type="ECO:0000256" key="4">
    <source>
        <dbReference type="ARBA" id="ARBA00022679"/>
    </source>
</evidence>
<keyword evidence="6" id="KW-0418">Kinase</keyword>
<dbReference type="EMBL" id="JAMOKX010000001">
    <property type="protein sequence ID" value="MCL9818780.1"/>
    <property type="molecule type" value="Genomic_DNA"/>
</dbReference>